<evidence type="ECO:0000313" key="3">
    <source>
        <dbReference type="Proteomes" id="UP000615446"/>
    </source>
</evidence>
<comment type="caution">
    <text evidence="2">The sequence shown here is derived from an EMBL/GenBank/DDBJ whole genome shotgun (WGS) entry which is preliminary data.</text>
</comment>
<feature type="compositionally biased region" description="Polar residues" evidence="1">
    <location>
        <begin position="1"/>
        <end position="15"/>
    </location>
</feature>
<dbReference type="Proteomes" id="UP000615446">
    <property type="component" value="Unassembled WGS sequence"/>
</dbReference>
<reference evidence="2" key="1">
    <citation type="submission" date="2019-10" db="EMBL/GenBank/DDBJ databases">
        <title>Conservation and host-specific expression of non-tandemly repeated heterogenous ribosome RNA gene in arbuscular mycorrhizal fungi.</title>
        <authorList>
            <person name="Maeda T."/>
            <person name="Kobayashi Y."/>
            <person name="Nakagawa T."/>
            <person name="Ezawa T."/>
            <person name="Yamaguchi K."/>
            <person name="Bino T."/>
            <person name="Nishimoto Y."/>
            <person name="Shigenobu S."/>
            <person name="Kawaguchi M."/>
        </authorList>
    </citation>
    <scope>NUCLEOTIDE SEQUENCE</scope>
    <source>
        <strain evidence="2">HR1</strain>
    </source>
</reference>
<name>A0A8H3QP31_9GLOM</name>
<dbReference type="Gene3D" id="1.10.10.60">
    <property type="entry name" value="Homeodomain-like"/>
    <property type="match status" value="1"/>
</dbReference>
<evidence type="ECO:0008006" key="4">
    <source>
        <dbReference type="Google" id="ProtNLM"/>
    </source>
</evidence>
<dbReference type="SUPFAM" id="SSF46689">
    <property type="entry name" value="Homeodomain-like"/>
    <property type="match status" value="1"/>
</dbReference>
<gene>
    <name evidence="2" type="ORF">RCL2_001483200</name>
</gene>
<organism evidence="2 3">
    <name type="scientific">Rhizophagus clarus</name>
    <dbReference type="NCBI Taxonomy" id="94130"/>
    <lineage>
        <taxon>Eukaryota</taxon>
        <taxon>Fungi</taxon>
        <taxon>Fungi incertae sedis</taxon>
        <taxon>Mucoromycota</taxon>
        <taxon>Glomeromycotina</taxon>
        <taxon>Glomeromycetes</taxon>
        <taxon>Glomerales</taxon>
        <taxon>Glomeraceae</taxon>
        <taxon>Rhizophagus</taxon>
    </lineage>
</organism>
<protein>
    <recommendedName>
        <fullName evidence="4">Myb-like domain-containing protein</fullName>
    </recommendedName>
</protein>
<evidence type="ECO:0000313" key="2">
    <source>
        <dbReference type="EMBL" id="GES87860.1"/>
    </source>
</evidence>
<dbReference type="EMBL" id="BLAL01000172">
    <property type="protein sequence ID" value="GES87860.1"/>
    <property type="molecule type" value="Genomic_DNA"/>
</dbReference>
<dbReference type="OrthoDB" id="3366990at2759"/>
<feature type="region of interest" description="Disordered" evidence="1">
    <location>
        <begin position="1"/>
        <end position="27"/>
    </location>
</feature>
<dbReference type="AlphaFoldDB" id="A0A8H3QP31"/>
<accession>A0A8H3QP31</accession>
<sequence length="115" mass="13656">MSNGQENTKISSSENAIDESFNKSVTKRSSPLLITQNKFKRKKQKRIEWTQEELDELEEGMIKFGTNWTLILKMKNEEEKEKESHLEFFKRPQDKYLKKVNLVGELILARYEDLT</sequence>
<dbReference type="InterPro" id="IPR009057">
    <property type="entry name" value="Homeodomain-like_sf"/>
</dbReference>
<evidence type="ECO:0000256" key="1">
    <source>
        <dbReference type="SAM" id="MobiDB-lite"/>
    </source>
</evidence>
<proteinExistence type="predicted"/>